<dbReference type="EMBL" id="JQ418527">
    <property type="protein sequence ID" value="AFK89192.1"/>
    <property type="molecule type" value="Genomic_DNA"/>
</dbReference>
<proteinExistence type="predicted"/>
<accession>I3W0R5</accession>
<feature type="region of interest" description="Disordered" evidence="1">
    <location>
        <begin position="1"/>
        <end position="71"/>
    </location>
</feature>
<dbReference type="RefSeq" id="WP_015062373.1">
    <property type="nucleotide sequence ID" value="NC_019338.1"/>
</dbReference>
<evidence type="ECO:0000256" key="1">
    <source>
        <dbReference type="SAM" id="MobiDB-lite"/>
    </source>
</evidence>
<evidence type="ECO:0000313" key="2">
    <source>
        <dbReference type="EMBL" id="AFK89192.1"/>
    </source>
</evidence>
<name>I3W0R5_9MICC</name>
<dbReference type="Gene3D" id="3.40.50.720">
    <property type="entry name" value="NAD(P)-binding Rossmann-like Domain"/>
    <property type="match status" value="1"/>
</dbReference>
<reference evidence="2" key="1">
    <citation type="submission" date="2012-01" db="EMBL/GenBank/DDBJ databases">
        <authorList>
            <person name="Summers A.O."/>
            <person name="Wireman J."/>
            <person name="Sale K."/>
        </authorList>
    </citation>
    <scope>NUCLEOTIDE SEQUENCE</scope>
    <source>
        <strain evidence="2">J3-37</strain>
        <plasmid evidence="2">pJ337-114</plasmid>
    </source>
</reference>
<organism evidence="2">
    <name type="scientific">Arthrobacter sp. J3.37</name>
    <dbReference type="NCBI Taxonomy" id="347208"/>
    <lineage>
        <taxon>Bacteria</taxon>
        <taxon>Bacillati</taxon>
        <taxon>Actinomycetota</taxon>
        <taxon>Actinomycetes</taxon>
        <taxon>Micrococcales</taxon>
        <taxon>Micrococcaceae</taxon>
        <taxon>Arthrobacter</taxon>
    </lineage>
</organism>
<feature type="compositionally biased region" description="Polar residues" evidence="1">
    <location>
        <begin position="50"/>
        <end position="71"/>
    </location>
</feature>
<sequence length="162" mass="17398">MAGAGRDELAQTVLTQAPEAERVNKGRHHIQPGMGDQRLPRRGDRKGRKNSGNLGHQKGASFSRQKSASTTLFSQLRSTFRRLNTPDERHPHENPGLALAGDHDDSKIAVAGFLDRLGYDPVDAGPIAAGRAFQPGTEIFNGSHTADQLDTLLAEACAPARA</sequence>
<geneLocation type="plasmid" evidence="2">
    <name>pJ337-114</name>
</geneLocation>
<dbReference type="AlphaFoldDB" id="I3W0R5"/>
<keyword evidence="2" id="KW-0614">Plasmid</keyword>
<protein>
    <submittedName>
        <fullName evidence="2">Uncharacterized protein</fullName>
    </submittedName>
</protein>